<accession>A0A6V7HAL0</accession>
<reference evidence="1" key="1">
    <citation type="submission" date="2020-07" db="EMBL/GenBank/DDBJ databases">
        <authorList>
            <person name="Nazaruddin N."/>
        </authorList>
    </citation>
    <scope>NUCLEOTIDE SEQUENCE</scope>
</reference>
<dbReference type="Proteomes" id="UP000752696">
    <property type="component" value="Unassembled WGS sequence"/>
</dbReference>
<dbReference type="EMBL" id="CAJDYZ010009829">
    <property type="protein sequence ID" value="CAD1477117.1"/>
    <property type="molecule type" value="Genomic_DNA"/>
</dbReference>
<keyword evidence="2" id="KW-1185">Reference proteome</keyword>
<proteinExistence type="predicted"/>
<comment type="caution">
    <text evidence="1">The sequence shown here is derived from an EMBL/GenBank/DDBJ whole genome shotgun (WGS) entry which is preliminary data.</text>
</comment>
<organism evidence="1 2">
    <name type="scientific">Heterotrigona itama</name>
    <dbReference type="NCBI Taxonomy" id="395501"/>
    <lineage>
        <taxon>Eukaryota</taxon>
        <taxon>Metazoa</taxon>
        <taxon>Ecdysozoa</taxon>
        <taxon>Arthropoda</taxon>
        <taxon>Hexapoda</taxon>
        <taxon>Insecta</taxon>
        <taxon>Pterygota</taxon>
        <taxon>Neoptera</taxon>
        <taxon>Endopterygota</taxon>
        <taxon>Hymenoptera</taxon>
        <taxon>Apocrita</taxon>
        <taxon>Aculeata</taxon>
        <taxon>Apoidea</taxon>
        <taxon>Anthophila</taxon>
        <taxon>Apidae</taxon>
        <taxon>Heterotrigona</taxon>
    </lineage>
</organism>
<name>A0A6V7HAL0_9HYME</name>
<protein>
    <submittedName>
        <fullName evidence="1">Uncharacterized protein</fullName>
    </submittedName>
</protein>
<gene>
    <name evidence="1" type="ORF">MHI_LOCUS710480</name>
</gene>
<evidence type="ECO:0000313" key="1">
    <source>
        <dbReference type="EMBL" id="CAD1477117.1"/>
    </source>
</evidence>
<dbReference type="AlphaFoldDB" id="A0A6V7HAL0"/>
<evidence type="ECO:0000313" key="2">
    <source>
        <dbReference type="Proteomes" id="UP000752696"/>
    </source>
</evidence>
<sequence length="194" mass="23031">MRRRRKRGRRPSVMWKADGGRWRVSAVESLEAAMKYREEKRPCSSFLHNPIATDINWTTTELRESCLRDNKSFKRSIERIVGHDQAECRWIRGSDGKRVDERDESEVHRIKRLAFNRRTIELSERHLRNLVPTKESQGRAHYTAEGREIEFFAMAWLFEAQLARRERTLEILSFRRGISGPYEAEKATWPRTVS</sequence>